<dbReference type="GeneID" id="16069315"/>
<evidence type="ECO:0000256" key="3">
    <source>
        <dbReference type="ARBA" id="ARBA00023098"/>
    </source>
</evidence>
<dbReference type="Pfam" id="PF23562">
    <property type="entry name" value="AMP-binding_C_3"/>
    <property type="match status" value="1"/>
</dbReference>
<dbReference type="PROSITE" id="PS50001">
    <property type="entry name" value="SH2"/>
    <property type="match status" value="1"/>
</dbReference>
<dbReference type="SMART" id="SM00252">
    <property type="entry name" value="SH2"/>
    <property type="match status" value="1"/>
</dbReference>
<proteinExistence type="predicted"/>
<keyword evidence="7" id="KW-1185">Reference proteome</keyword>
<dbReference type="AlphaFoldDB" id="F2UPZ8"/>
<dbReference type="InterPro" id="IPR036860">
    <property type="entry name" value="SH2_dom_sf"/>
</dbReference>
<dbReference type="GO" id="GO:0005783">
    <property type="term" value="C:endoplasmic reticulum"/>
    <property type="evidence" value="ECO:0007669"/>
    <property type="project" value="TreeGrafter"/>
</dbReference>
<evidence type="ECO:0000256" key="1">
    <source>
        <dbReference type="ARBA" id="ARBA00022598"/>
    </source>
</evidence>
<keyword evidence="4" id="KW-0727">SH2 domain</keyword>
<dbReference type="OrthoDB" id="3633556at2759"/>
<sequence>MDNEADRTLIFTGRIGHADFINGSFQLQDETVNGKPVYLSDHEIPDGYDDASGCKLYLYFHEENDAWVVSHVLNSLDVIAFAPSRITSIWHVATGKGPFVPDPTVKLIAASTGKVLTRLGAWTVEPSGEVALKIEHPPEPGSERPMTIVELLRLAADRFSDQHALASIKPDGTWAFRTYRELFDECVYVARALVKLGLRKHHTVLIYGTNAAEWTITAIGACACARARGVMLSHDNITWTARTLAQALGAEPAQDRLVSYLPLANMAAQMMHVWMPIAAVATVYFGKPDPFEKLDFMSTLRAANPTLFVGIPWVWRRLYEHGNETKRLSAWAARKGMKGSIRLQRGEGVNWKFKYANKNTFSKIKKAIGLDECRLAMCIDSNLSPAMAEYFLAINLPVFESYGCAECAGVHTISIPGQSRPASAGKQLPGTQVRMTHGSHEILMYGRHVMMGYLFDPDATSDAIDERGWLHTGDIGQADRSGFLYVTGRQPDLLLTAGGAYVPPVPIETALKAELRGLVSNAVLVGAKRKSLGVLLTLNTLTDDHYTPTDELAPDAVSVLREMGCTATTASACLNGPHTDRVMQFVHTALENVNAKVVSEDQRVTRFEFLPRGLSQDTRELGPTFKLRRHFIAIRHANVIDRMYEGEELDDYEQQPWYHGPITRADTINLLKRDGGGYDGWFLIRLSTKEKNTFVITLCFKGKLYHNQIKYADGVYSTHKDQGNHQYNTLQELVNHHREGKNGFQTVLTRPCARPTASTSV</sequence>
<dbReference type="PANTHER" id="PTHR43272:SF32">
    <property type="entry name" value="AMP-DEPENDENT SYNTHETASE_LIGASE DOMAIN-CONTAINING PROTEIN"/>
    <property type="match status" value="1"/>
</dbReference>
<dbReference type="Proteomes" id="UP000007799">
    <property type="component" value="Unassembled WGS sequence"/>
</dbReference>
<dbReference type="eggNOG" id="KOG1256">
    <property type="taxonomic scope" value="Eukaryota"/>
</dbReference>
<dbReference type="Gene3D" id="3.40.50.12780">
    <property type="entry name" value="N-terminal domain of ligase-like"/>
    <property type="match status" value="2"/>
</dbReference>
<dbReference type="CDD" id="cd00173">
    <property type="entry name" value="SH2"/>
    <property type="match status" value="1"/>
</dbReference>
<organism evidence="7">
    <name type="scientific">Salpingoeca rosetta (strain ATCC 50818 / BSB-021)</name>
    <dbReference type="NCBI Taxonomy" id="946362"/>
    <lineage>
        <taxon>Eukaryota</taxon>
        <taxon>Choanoflagellata</taxon>
        <taxon>Craspedida</taxon>
        <taxon>Salpingoecidae</taxon>
        <taxon>Salpingoeca</taxon>
    </lineage>
</organism>
<dbReference type="SUPFAM" id="SSF55550">
    <property type="entry name" value="SH2 domain"/>
    <property type="match status" value="1"/>
</dbReference>
<feature type="domain" description="SH2" evidence="5">
    <location>
        <begin position="657"/>
        <end position="752"/>
    </location>
</feature>
<protein>
    <recommendedName>
        <fullName evidence="5">SH2 domain-containing protein</fullName>
    </recommendedName>
</protein>
<dbReference type="EMBL" id="GL832988">
    <property type="protein sequence ID" value="EGD79828.1"/>
    <property type="molecule type" value="Genomic_DNA"/>
</dbReference>
<evidence type="ECO:0000256" key="4">
    <source>
        <dbReference type="PROSITE-ProRule" id="PRU00191"/>
    </source>
</evidence>
<dbReference type="InterPro" id="IPR042099">
    <property type="entry name" value="ANL_N_sf"/>
</dbReference>
<dbReference type="InParanoid" id="F2UPZ8"/>
<accession>F2UPZ8</accession>
<dbReference type="InterPro" id="IPR000873">
    <property type="entry name" value="AMP-dep_synth/lig_dom"/>
</dbReference>
<evidence type="ECO:0000256" key="2">
    <source>
        <dbReference type="ARBA" id="ARBA00022832"/>
    </source>
</evidence>
<dbReference type="RefSeq" id="XP_004988776.1">
    <property type="nucleotide sequence ID" value="XM_004988719.1"/>
</dbReference>
<name>F2UPZ8_SALR5</name>
<dbReference type="Pfam" id="PF00017">
    <property type="entry name" value="SH2"/>
    <property type="match status" value="1"/>
</dbReference>
<dbReference type="GO" id="GO:0004467">
    <property type="term" value="F:long-chain fatty acid-CoA ligase activity"/>
    <property type="evidence" value="ECO:0007669"/>
    <property type="project" value="TreeGrafter"/>
</dbReference>
<keyword evidence="1" id="KW-0436">Ligase</keyword>
<dbReference type="PRINTS" id="PR00401">
    <property type="entry name" value="SH2DOMAIN"/>
</dbReference>
<evidence type="ECO:0000259" key="5">
    <source>
        <dbReference type="PROSITE" id="PS50001"/>
    </source>
</evidence>
<reference evidence="6" key="1">
    <citation type="submission" date="2009-08" db="EMBL/GenBank/DDBJ databases">
        <title>Annotation of Salpingoeca rosetta.</title>
        <authorList>
            <consortium name="The Broad Institute Genome Sequencing Platform"/>
            <person name="Russ C."/>
            <person name="Cuomo C."/>
            <person name="Burger G."/>
            <person name="Gray M.W."/>
            <person name="Holland P.W.H."/>
            <person name="King N."/>
            <person name="Lang F.B.F."/>
            <person name="Roger A.J."/>
            <person name="Ruiz-Trillo I."/>
            <person name="Young S.K."/>
            <person name="Zeng Q."/>
            <person name="Gargeya S."/>
            <person name="Alvarado L."/>
            <person name="Berlin A."/>
            <person name="Chapman S.B."/>
            <person name="Chen Z."/>
            <person name="Freedman E."/>
            <person name="Gellesch M."/>
            <person name="Goldberg J."/>
            <person name="Griggs A."/>
            <person name="Gujja S."/>
            <person name="Heilman E."/>
            <person name="Heiman D."/>
            <person name="Howarth C."/>
            <person name="Mehta T."/>
            <person name="Neiman D."/>
            <person name="Pearson M."/>
            <person name="Roberts A."/>
            <person name="Saif S."/>
            <person name="Shea T."/>
            <person name="Shenoy N."/>
            <person name="Sisk P."/>
            <person name="Stolte C."/>
            <person name="Sykes S."/>
            <person name="White J."/>
            <person name="Yandava C."/>
            <person name="Haas B."/>
            <person name="Nusbaum C."/>
            <person name="Birren B."/>
        </authorList>
    </citation>
    <scope>NUCLEOTIDE SEQUENCE [LARGE SCALE GENOMIC DNA]</scope>
    <source>
        <strain evidence="6">ATCC 50818</strain>
    </source>
</reference>
<evidence type="ECO:0000313" key="6">
    <source>
        <dbReference type="EMBL" id="EGD79828.1"/>
    </source>
</evidence>
<keyword evidence="2" id="KW-0276">Fatty acid metabolism</keyword>
<dbReference type="eggNOG" id="KOG4278">
    <property type="taxonomic scope" value="Eukaryota"/>
</dbReference>
<dbReference type="Gene3D" id="3.30.505.10">
    <property type="entry name" value="SH2 domain"/>
    <property type="match status" value="1"/>
</dbReference>
<dbReference type="PANTHER" id="PTHR43272">
    <property type="entry name" value="LONG-CHAIN-FATTY-ACID--COA LIGASE"/>
    <property type="match status" value="1"/>
</dbReference>
<gene>
    <name evidence="6" type="ORF">PTSG_10811</name>
</gene>
<dbReference type="STRING" id="946362.F2UPZ8"/>
<dbReference type="SUPFAM" id="SSF56801">
    <property type="entry name" value="Acetyl-CoA synthetase-like"/>
    <property type="match status" value="1"/>
</dbReference>
<evidence type="ECO:0000313" key="7">
    <source>
        <dbReference type="Proteomes" id="UP000007799"/>
    </source>
</evidence>
<dbReference type="KEGG" id="sre:PTSG_10811"/>
<dbReference type="Pfam" id="PF00501">
    <property type="entry name" value="AMP-binding"/>
    <property type="match status" value="2"/>
</dbReference>
<dbReference type="GO" id="GO:0016020">
    <property type="term" value="C:membrane"/>
    <property type="evidence" value="ECO:0007669"/>
    <property type="project" value="TreeGrafter"/>
</dbReference>
<dbReference type="InterPro" id="IPR000980">
    <property type="entry name" value="SH2"/>
</dbReference>
<keyword evidence="3" id="KW-0443">Lipid metabolism</keyword>